<dbReference type="AlphaFoldDB" id="A0A937CQE1"/>
<gene>
    <name evidence="5" type="ORF">JJB09_12730</name>
</gene>
<dbReference type="GO" id="GO:0046872">
    <property type="term" value="F:metal ion binding"/>
    <property type="evidence" value="ECO:0007669"/>
    <property type="project" value="UniProtKB-KW"/>
</dbReference>
<evidence type="ECO:0000313" key="5">
    <source>
        <dbReference type="EMBL" id="MBL0372892.1"/>
    </source>
</evidence>
<evidence type="ECO:0000313" key="6">
    <source>
        <dbReference type="Proteomes" id="UP000633219"/>
    </source>
</evidence>
<keyword evidence="6" id="KW-1185">Reference proteome</keyword>
<sequence>MAKYRHDLPQLKGGDFLTDGGMETTFVFHRGMELPHFASFPLLDTDEGRAEIVRYFEPYIEIARTRGVGFILDSPTWRANPDWGPRLGYDEDGLIALNIRSIEFLESLRRRWETPETPIVLEGVIGPRGDGYKAGNMDPADAEDYHSLQIEAFSRSSADVVAAFTMNTTGEAIGIARAAKAAAMPCVISFTVETDGGLVNGTSLREAIELTEEATGGSPIYYMVNCAHPTHFDQALKNGDKWVKRIVGIRANSSTKSHQELDESTEIDIGDPVDLGRRYRALRKDYPDMRILGGCCGTDHRHLFAICEACAPTRGMAT</sequence>
<proteinExistence type="predicted"/>
<reference evidence="5" key="1">
    <citation type="submission" date="2021-01" db="EMBL/GenBank/DDBJ databases">
        <title>Rhizobium sp. strain KVB221 16S ribosomal RNA gene Genome sequencing and assembly.</title>
        <authorList>
            <person name="Kang M."/>
        </authorList>
    </citation>
    <scope>NUCLEOTIDE SEQUENCE</scope>
    <source>
        <strain evidence="5">KVB221</strain>
    </source>
</reference>
<evidence type="ECO:0000256" key="2">
    <source>
        <dbReference type="ARBA" id="ARBA00022679"/>
    </source>
</evidence>
<evidence type="ECO:0000256" key="3">
    <source>
        <dbReference type="PROSITE-ProRule" id="PRU00333"/>
    </source>
</evidence>
<evidence type="ECO:0000256" key="1">
    <source>
        <dbReference type="ARBA" id="ARBA00022603"/>
    </source>
</evidence>
<dbReference type="PROSITE" id="PS50970">
    <property type="entry name" value="HCY"/>
    <property type="match status" value="1"/>
</dbReference>
<accession>A0A937CQE1</accession>
<organism evidence="5 6">
    <name type="scientific">Rhizobium setariae</name>
    <dbReference type="NCBI Taxonomy" id="2801340"/>
    <lineage>
        <taxon>Bacteria</taxon>
        <taxon>Pseudomonadati</taxon>
        <taxon>Pseudomonadota</taxon>
        <taxon>Alphaproteobacteria</taxon>
        <taxon>Hyphomicrobiales</taxon>
        <taxon>Rhizobiaceae</taxon>
        <taxon>Rhizobium/Agrobacterium group</taxon>
        <taxon>Rhizobium</taxon>
    </lineage>
</organism>
<dbReference type="InterPro" id="IPR036589">
    <property type="entry name" value="HCY_dom_sf"/>
</dbReference>
<comment type="caution">
    <text evidence="5">The sequence shown here is derived from an EMBL/GenBank/DDBJ whole genome shotgun (WGS) entry which is preliminary data.</text>
</comment>
<dbReference type="Pfam" id="PF02574">
    <property type="entry name" value="S-methyl_trans"/>
    <property type="match status" value="1"/>
</dbReference>
<dbReference type="EMBL" id="JAEQNC010000006">
    <property type="protein sequence ID" value="MBL0372892.1"/>
    <property type="molecule type" value="Genomic_DNA"/>
</dbReference>
<dbReference type="SUPFAM" id="SSF82282">
    <property type="entry name" value="Homocysteine S-methyltransferase"/>
    <property type="match status" value="1"/>
</dbReference>
<dbReference type="InterPro" id="IPR003726">
    <property type="entry name" value="HCY_dom"/>
</dbReference>
<dbReference type="GO" id="GO:0008168">
    <property type="term" value="F:methyltransferase activity"/>
    <property type="evidence" value="ECO:0007669"/>
    <property type="project" value="UniProtKB-UniRule"/>
</dbReference>
<dbReference type="PANTHER" id="PTHR11103">
    <property type="entry name" value="SLR1189 PROTEIN"/>
    <property type="match status" value="1"/>
</dbReference>
<dbReference type="PANTHER" id="PTHR11103:SF18">
    <property type="entry name" value="SLR1189 PROTEIN"/>
    <property type="match status" value="1"/>
</dbReference>
<feature type="binding site" evidence="3">
    <location>
        <position position="295"/>
    </location>
    <ligand>
        <name>Zn(2+)</name>
        <dbReference type="ChEBI" id="CHEBI:29105"/>
    </ligand>
</feature>
<dbReference type="Proteomes" id="UP000633219">
    <property type="component" value="Unassembled WGS sequence"/>
</dbReference>
<dbReference type="GO" id="GO:0032259">
    <property type="term" value="P:methylation"/>
    <property type="evidence" value="ECO:0007669"/>
    <property type="project" value="UniProtKB-KW"/>
</dbReference>
<keyword evidence="1 3" id="KW-0489">Methyltransferase</keyword>
<dbReference type="Gene3D" id="3.20.20.330">
    <property type="entry name" value="Homocysteine-binding-like domain"/>
    <property type="match status" value="1"/>
</dbReference>
<feature type="domain" description="Hcy-binding" evidence="4">
    <location>
        <begin position="4"/>
        <end position="310"/>
    </location>
</feature>
<feature type="binding site" evidence="3">
    <location>
        <position position="226"/>
    </location>
    <ligand>
        <name>Zn(2+)</name>
        <dbReference type="ChEBI" id="CHEBI:29105"/>
    </ligand>
</feature>
<comment type="cofactor">
    <cofactor evidence="3">
        <name>Zn(2+)</name>
        <dbReference type="ChEBI" id="CHEBI:29105"/>
    </cofactor>
</comment>
<dbReference type="RefSeq" id="WP_201658408.1">
    <property type="nucleotide sequence ID" value="NZ_JAEQNC010000006.1"/>
</dbReference>
<name>A0A937CQE1_9HYPH</name>
<keyword evidence="3" id="KW-0479">Metal-binding</keyword>
<protein>
    <submittedName>
        <fullName evidence="5">Homocysteine S-methyltransferase family protein</fullName>
    </submittedName>
</protein>
<evidence type="ECO:0000259" key="4">
    <source>
        <dbReference type="PROSITE" id="PS50970"/>
    </source>
</evidence>
<keyword evidence="3" id="KW-0862">Zinc</keyword>
<feature type="binding site" evidence="3">
    <location>
        <position position="296"/>
    </location>
    <ligand>
        <name>Zn(2+)</name>
        <dbReference type="ChEBI" id="CHEBI:29105"/>
    </ligand>
</feature>
<keyword evidence="2 3" id="KW-0808">Transferase</keyword>